<dbReference type="GO" id="GO:0016887">
    <property type="term" value="F:ATP hydrolysis activity"/>
    <property type="evidence" value="ECO:0007669"/>
    <property type="project" value="InterPro"/>
</dbReference>
<dbReference type="PROSITE" id="PS00211">
    <property type="entry name" value="ABC_TRANSPORTER_1"/>
    <property type="match status" value="1"/>
</dbReference>
<evidence type="ECO:0000313" key="5">
    <source>
        <dbReference type="Proteomes" id="UP001183006"/>
    </source>
</evidence>
<keyword evidence="5" id="KW-1185">Reference proteome</keyword>
<reference evidence="4" key="1">
    <citation type="submission" date="2023-08" db="EMBL/GenBank/DDBJ databases">
        <title>Methanolobus mangrovi sp. nov. and Methanolobus sediminis sp. nov, two novel methylotrophic methanogens isolated from mangrove sediments in China.</title>
        <authorList>
            <person name="Zhou J."/>
        </authorList>
    </citation>
    <scope>NUCLEOTIDE SEQUENCE</scope>
    <source>
        <strain evidence="4">FTZ2</strain>
    </source>
</reference>
<dbReference type="InterPro" id="IPR003593">
    <property type="entry name" value="AAA+_ATPase"/>
</dbReference>
<dbReference type="KEGG" id="mmav:RE476_00320"/>
<dbReference type="Pfam" id="PF00005">
    <property type="entry name" value="ABC_tran"/>
    <property type="match status" value="1"/>
</dbReference>
<dbReference type="PROSITE" id="PS50893">
    <property type="entry name" value="ABC_TRANSPORTER_2"/>
    <property type="match status" value="1"/>
</dbReference>
<dbReference type="SMART" id="SM00382">
    <property type="entry name" value="AAA"/>
    <property type="match status" value="1"/>
</dbReference>
<organism evidence="4 5">
    <name type="scientific">Methanolobus mangrovi</name>
    <dbReference type="NCBI Taxonomy" id="3072977"/>
    <lineage>
        <taxon>Archaea</taxon>
        <taxon>Methanobacteriati</taxon>
        <taxon>Methanobacteriota</taxon>
        <taxon>Stenosarchaea group</taxon>
        <taxon>Methanomicrobia</taxon>
        <taxon>Methanosarcinales</taxon>
        <taxon>Methanosarcinaceae</taxon>
        <taxon>Methanolobus</taxon>
    </lineage>
</organism>
<protein>
    <submittedName>
        <fullName evidence="4">ATP-binding cassette domain-containing protein</fullName>
    </submittedName>
</protein>
<dbReference type="GO" id="GO:0005524">
    <property type="term" value="F:ATP binding"/>
    <property type="evidence" value="ECO:0007669"/>
    <property type="project" value="UniProtKB-KW"/>
</dbReference>
<gene>
    <name evidence="4" type="ORF">RE476_00320</name>
</gene>
<dbReference type="Gene3D" id="3.40.50.300">
    <property type="entry name" value="P-loop containing nucleotide triphosphate hydrolases"/>
    <property type="match status" value="1"/>
</dbReference>
<dbReference type="InterPro" id="IPR003439">
    <property type="entry name" value="ABC_transporter-like_ATP-bd"/>
</dbReference>
<dbReference type="EMBL" id="CP133594">
    <property type="protein sequence ID" value="WMW22298.1"/>
    <property type="molecule type" value="Genomic_DNA"/>
</dbReference>
<evidence type="ECO:0000313" key="4">
    <source>
        <dbReference type="EMBL" id="WMW22298.1"/>
    </source>
</evidence>
<dbReference type="InterPro" id="IPR017871">
    <property type="entry name" value="ABC_transporter-like_CS"/>
</dbReference>
<feature type="domain" description="ABC transporter" evidence="3">
    <location>
        <begin position="4"/>
        <end position="209"/>
    </location>
</feature>
<proteinExistence type="predicted"/>
<dbReference type="PANTHER" id="PTHR43119">
    <property type="entry name" value="ABC TRANSPORT PROTEIN ATP-BINDING COMPONENT-RELATED"/>
    <property type="match status" value="1"/>
</dbReference>
<name>A0AA51UG12_9EURY</name>
<accession>A0AA51UG12</accession>
<dbReference type="InterPro" id="IPR027417">
    <property type="entry name" value="P-loop_NTPase"/>
</dbReference>
<keyword evidence="1" id="KW-0547">Nucleotide-binding</keyword>
<dbReference type="Proteomes" id="UP001183006">
    <property type="component" value="Chromosome"/>
</dbReference>
<sequence>MEMLSIQNLSIEYDGKPILSDFNLSVAKGDKILIKGRSGIGKSTIFRLIMGFGVQSSGTIALDDILIDSNSVWDIRKRIAYVSQDTDIGDGKVGDLIDEIFSFKANKDVLDHDLLGKVMYDLSLPHEILNKDYMKLSGGERQRIALVMALLSGKDIFLLDEVTAELDAALKQKVVDIFFGNPDWTVLSISHDREWKTENARVIDFSREAN</sequence>
<evidence type="ECO:0000256" key="1">
    <source>
        <dbReference type="ARBA" id="ARBA00022741"/>
    </source>
</evidence>
<dbReference type="AlphaFoldDB" id="A0AA51UG12"/>
<dbReference type="SUPFAM" id="SSF52540">
    <property type="entry name" value="P-loop containing nucleoside triphosphate hydrolases"/>
    <property type="match status" value="1"/>
</dbReference>
<dbReference type="PANTHER" id="PTHR43119:SF1">
    <property type="entry name" value="ABC TRANSPORTER DOMAIN-CONTAINING PROTEIN"/>
    <property type="match status" value="1"/>
</dbReference>
<dbReference type="GeneID" id="84228539"/>
<evidence type="ECO:0000259" key="3">
    <source>
        <dbReference type="PROSITE" id="PS50893"/>
    </source>
</evidence>
<evidence type="ECO:0000256" key="2">
    <source>
        <dbReference type="ARBA" id="ARBA00022840"/>
    </source>
</evidence>
<keyword evidence="2 4" id="KW-0067">ATP-binding</keyword>
<dbReference type="RefSeq" id="WP_309308098.1">
    <property type="nucleotide sequence ID" value="NZ_CP133594.1"/>
</dbReference>